<dbReference type="InterPro" id="IPR008391">
    <property type="entry name" value="AXE1_dom"/>
</dbReference>
<protein>
    <recommendedName>
        <fullName evidence="1">Acetyl xylan esterase domain-containing protein</fullName>
    </recommendedName>
</protein>
<sequence length="303" mass="33803">MSKTRPSDFGSFWYTVGKELAEVPIAPEVEPISMRSTDFANLYGVRLSSIGPYRLFGYLSIPKGDGPFPVIYYVPKNASVLEIIPQGTSNEIRSRYVTFSLACRGMRNSDSPYAAMYPGQLTDGIESLETYVYRGIVADTIRGADYIMTRPEVDKNRVAAWGNDNAILAAALHDSFTQVISTPAYLFDPIESMDRADSYPLAEFGDYIRSNPSDLDVVGSILEHYNLRWHTQSVTANTLIMADHESGIYSPDVLSDLEESISGEITLHESERSSFKDGMFAENWITGEMFGKDASPIVPEHWR</sequence>
<dbReference type="PANTHER" id="PTHR40111">
    <property type="entry name" value="CEPHALOSPORIN-C DEACETYLASE"/>
    <property type="match status" value="1"/>
</dbReference>
<dbReference type="InterPro" id="IPR029058">
    <property type="entry name" value="AB_hydrolase_fold"/>
</dbReference>
<evidence type="ECO:0000313" key="2">
    <source>
        <dbReference type="EMBL" id="SVA34791.1"/>
    </source>
</evidence>
<feature type="domain" description="Acetyl xylan esterase" evidence="1">
    <location>
        <begin position="3"/>
        <end position="212"/>
    </location>
</feature>
<dbReference type="InterPro" id="IPR039069">
    <property type="entry name" value="CE7"/>
</dbReference>
<dbReference type="PANTHER" id="PTHR40111:SF1">
    <property type="entry name" value="CEPHALOSPORIN-C DEACETYLASE"/>
    <property type="match status" value="1"/>
</dbReference>
<dbReference type="GO" id="GO:0052689">
    <property type="term" value="F:carboxylic ester hydrolase activity"/>
    <property type="evidence" value="ECO:0007669"/>
    <property type="project" value="TreeGrafter"/>
</dbReference>
<dbReference type="AlphaFoldDB" id="A0A381V488"/>
<organism evidence="2">
    <name type="scientific">marine metagenome</name>
    <dbReference type="NCBI Taxonomy" id="408172"/>
    <lineage>
        <taxon>unclassified sequences</taxon>
        <taxon>metagenomes</taxon>
        <taxon>ecological metagenomes</taxon>
    </lineage>
</organism>
<proteinExistence type="predicted"/>
<dbReference type="EMBL" id="UINC01007725">
    <property type="protein sequence ID" value="SVA34791.1"/>
    <property type="molecule type" value="Genomic_DNA"/>
</dbReference>
<dbReference type="Gene3D" id="3.40.50.1820">
    <property type="entry name" value="alpha/beta hydrolase"/>
    <property type="match status" value="1"/>
</dbReference>
<gene>
    <name evidence="2" type="ORF">METZ01_LOCUS87645</name>
</gene>
<evidence type="ECO:0000259" key="1">
    <source>
        <dbReference type="Pfam" id="PF05448"/>
    </source>
</evidence>
<dbReference type="Pfam" id="PF05448">
    <property type="entry name" value="AXE1"/>
    <property type="match status" value="1"/>
</dbReference>
<accession>A0A381V488</accession>
<reference evidence="2" key="1">
    <citation type="submission" date="2018-05" db="EMBL/GenBank/DDBJ databases">
        <authorList>
            <person name="Lanie J.A."/>
            <person name="Ng W.-L."/>
            <person name="Kazmierczak K.M."/>
            <person name="Andrzejewski T.M."/>
            <person name="Davidsen T.M."/>
            <person name="Wayne K.J."/>
            <person name="Tettelin H."/>
            <person name="Glass J.I."/>
            <person name="Rusch D."/>
            <person name="Podicherti R."/>
            <person name="Tsui H.-C.T."/>
            <person name="Winkler M.E."/>
        </authorList>
    </citation>
    <scope>NUCLEOTIDE SEQUENCE</scope>
</reference>
<dbReference type="GO" id="GO:0005976">
    <property type="term" value="P:polysaccharide metabolic process"/>
    <property type="evidence" value="ECO:0007669"/>
    <property type="project" value="TreeGrafter"/>
</dbReference>
<name>A0A381V488_9ZZZZ</name>
<dbReference type="SUPFAM" id="SSF53474">
    <property type="entry name" value="alpha/beta-Hydrolases"/>
    <property type="match status" value="1"/>
</dbReference>